<name>A0A1D9GM06_9GAMM</name>
<organism evidence="3 4">
    <name type="scientific">Marinobacter salinus</name>
    <dbReference type="NCBI Taxonomy" id="1874317"/>
    <lineage>
        <taxon>Bacteria</taxon>
        <taxon>Pseudomonadati</taxon>
        <taxon>Pseudomonadota</taxon>
        <taxon>Gammaproteobacteria</taxon>
        <taxon>Pseudomonadales</taxon>
        <taxon>Marinobacteraceae</taxon>
        <taxon>Marinobacter</taxon>
    </lineage>
</organism>
<evidence type="ECO:0000313" key="4">
    <source>
        <dbReference type="Proteomes" id="UP000177445"/>
    </source>
</evidence>
<feature type="chain" id="PRO_5009442063" description="DUF4468 domain-containing protein" evidence="1">
    <location>
        <begin position="22"/>
        <end position="160"/>
    </location>
</feature>
<dbReference type="Proteomes" id="UP000177445">
    <property type="component" value="Chromosome"/>
</dbReference>
<gene>
    <name evidence="3" type="ORF">BKP64_11090</name>
</gene>
<sequence length="160" mass="18242">MFNLRVIIAPLLSAVFLSGCASFEQTPQSELSKPITYIYEFPGEDADDLYSRSRLWVAETYNSAEAVITFDDQETGTLKGTGVGSAVWSLFERHYKYNLGIDVKDGKTRLQFSNFQPLRMGDVAGIDPSYREAYEIMKRDLEQTAKSYQSYMANDKQDDW</sequence>
<feature type="signal peptide" evidence="1">
    <location>
        <begin position="1"/>
        <end position="21"/>
    </location>
</feature>
<dbReference type="KEGG" id="msq:BKP64_11090"/>
<evidence type="ECO:0000313" key="3">
    <source>
        <dbReference type="EMBL" id="AOY88673.1"/>
    </source>
</evidence>
<reference evidence="3 4" key="1">
    <citation type="submission" date="2016-10" db="EMBL/GenBank/DDBJ databases">
        <title>Marinobacter salinus sp. nov., a moderately halophilic bacterium isolated from a tidal flat environment.</title>
        <authorList>
            <person name="Park S.-J."/>
        </authorList>
    </citation>
    <scope>NUCLEOTIDE SEQUENCE [LARGE SCALE GENOMIC DNA]</scope>
    <source>
        <strain evidence="3 4">Hb8</strain>
    </source>
</reference>
<dbReference type="EMBL" id="CP017715">
    <property type="protein sequence ID" value="AOY88673.1"/>
    <property type="molecule type" value="Genomic_DNA"/>
</dbReference>
<evidence type="ECO:0000259" key="2">
    <source>
        <dbReference type="Pfam" id="PF14730"/>
    </source>
</evidence>
<feature type="domain" description="DUF4468" evidence="2">
    <location>
        <begin position="40"/>
        <end position="116"/>
    </location>
</feature>
<dbReference type="RefSeq" id="WP_070969846.1">
    <property type="nucleotide sequence ID" value="NZ_CP017715.1"/>
</dbReference>
<dbReference type="AlphaFoldDB" id="A0A1D9GM06"/>
<evidence type="ECO:0000256" key="1">
    <source>
        <dbReference type="SAM" id="SignalP"/>
    </source>
</evidence>
<dbReference type="OrthoDB" id="6711776at2"/>
<keyword evidence="4" id="KW-1185">Reference proteome</keyword>
<dbReference type="STRING" id="1874317.BKP64_11090"/>
<accession>A0A1D9GM06</accession>
<dbReference type="InterPro" id="IPR027823">
    <property type="entry name" value="DUF4468"/>
</dbReference>
<dbReference type="Pfam" id="PF14730">
    <property type="entry name" value="DUF4468"/>
    <property type="match status" value="1"/>
</dbReference>
<keyword evidence="1" id="KW-0732">Signal</keyword>
<dbReference type="Gene3D" id="3.30.530.80">
    <property type="match status" value="1"/>
</dbReference>
<proteinExistence type="predicted"/>
<protein>
    <recommendedName>
        <fullName evidence="2">DUF4468 domain-containing protein</fullName>
    </recommendedName>
</protein>
<dbReference type="PROSITE" id="PS51257">
    <property type="entry name" value="PROKAR_LIPOPROTEIN"/>
    <property type="match status" value="1"/>
</dbReference>